<dbReference type="AlphaFoldDB" id="G8XHT4"/>
<dbReference type="HOGENOM" id="CLU_3297001_0_0_11"/>
<sequence length="40" mass="4677">MVMSDRYRPLRNRPWTSRVRCPHCGDTPLGGARPYLARHP</sequence>
<dbReference type="KEGG" id="scy:SCATT_p07550"/>
<name>G8XHT4_STREN</name>
<dbReference type="EMBL" id="CP003229">
    <property type="protein sequence ID" value="AEW98948.1"/>
    <property type="molecule type" value="Genomic_DNA"/>
</dbReference>
<reference evidence="2" key="1">
    <citation type="submission" date="2011-12" db="EMBL/GenBank/DDBJ databases">
        <title>Complete genome sequence of Streptomyces cattleya strain DSM 46488.</title>
        <authorList>
            <person name="Ou H.-Y."/>
            <person name="Li P."/>
            <person name="Zhao C."/>
            <person name="O'Hagan D."/>
            <person name="Deng Z."/>
        </authorList>
    </citation>
    <scope>NUCLEOTIDE SEQUENCE [LARGE SCALE GENOMIC DNA]</scope>
    <source>
        <strain evidence="2">ATCC 35852 / DSM 46488 / JCM 4925 / NBRC 14057 / NRRL 8057</strain>
        <plasmid evidence="2">Plasmid pSCATT</plasmid>
    </source>
</reference>
<keyword evidence="1" id="KW-0614">Plasmid</keyword>
<evidence type="ECO:0000313" key="1">
    <source>
        <dbReference type="EMBL" id="AEW98948.1"/>
    </source>
</evidence>
<evidence type="ECO:0000313" key="2">
    <source>
        <dbReference type="Proteomes" id="UP000007842"/>
    </source>
</evidence>
<dbReference type="PATRIC" id="fig|1003195.29.peg.6551"/>
<gene>
    <name evidence="1" type="ordered locus">SCATT_p07550</name>
</gene>
<proteinExistence type="predicted"/>
<accession>G8XHT4</accession>
<geneLocation type="plasmid" evidence="1 2">
    <name>pSCATT</name>
</geneLocation>
<protein>
    <submittedName>
        <fullName evidence="1">Uncharacterized protein</fullName>
    </submittedName>
</protein>
<keyword evidence="2" id="KW-1185">Reference proteome</keyword>
<dbReference type="Proteomes" id="UP000007842">
    <property type="component" value="Plasmid pSCATT"/>
</dbReference>
<organism evidence="1 2">
    <name type="scientific">Streptantibioticus cattleyicolor (strain ATCC 35852 / DSM 46488 / JCM 4925 / NBRC 14057 / NRRL 8057)</name>
    <name type="common">Streptomyces cattleya</name>
    <dbReference type="NCBI Taxonomy" id="1003195"/>
    <lineage>
        <taxon>Bacteria</taxon>
        <taxon>Bacillati</taxon>
        <taxon>Actinomycetota</taxon>
        <taxon>Actinomycetes</taxon>
        <taxon>Kitasatosporales</taxon>
        <taxon>Streptomycetaceae</taxon>
        <taxon>Streptantibioticus</taxon>
    </lineage>
</organism>